<dbReference type="CDD" id="cd06184">
    <property type="entry name" value="flavohem_like_fad_nad_binding"/>
    <property type="match status" value="1"/>
</dbReference>
<dbReference type="PANTHER" id="PTHR47354:SF8">
    <property type="entry name" value="1,2-PHENYLACETYL-COA EPOXIDASE, SUBUNIT E"/>
    <property type="match status" value="1"/>
</dbReference>
<dbReference type="SUPFAM" id="SSF54292">
    <property type="entry name" value="2Fe-2S ferredoxin-like"/>
    <property type="match status" value="1"/>
</dbReference>
<keyword evidence="6" id="KW-0560">Oxidoreductase</keyword>
<evidence type="ECO:0000256" key="2">
    <source>
        <dbReference type="ARBA" id="ARBA00022630"/>
    </source>
</evidence>
<keyword evidence="8" id="KW-0411">Iron-sulfur</keyword>
<reference evidence="11 12" key="1">
    <citation type="submission" date="2024-06" db="EMBL/GenBank/DDBJ databases">
        <title>Genomic Encyclopedia of Type Strains, Phase IV (KMG-IV): sequencing the most valuable type-strain genomes for metagenomic binning, comparative biology and taxonomic classification.</title>
        <authorList>
            <person name="Goeker M."/>
        </authorList>
    </citation>
    <scope>NUCLEOTIDE SEQUENCE [LARGE SCALE GENOMIC DNA]</scope>
    <source>
        <strain evidence="11 12">DSM 100022</strain>
    </source>
</reference>
<evidence type="ECO:0000259" key="10">
    <source>
        <dbReference type="PROSITE" id="PS51384"/>
    </source>
</evidence>
<dbReference type="InterPro" id="IPR012349">
    <property type="entry name" value="Split_barrel_FMN-bd"/>
</dbReference>
<organism evidence="11 12">
    <name type="scientific">Mesorhizobium robiniae</name>
    <dbReference type="NCBI Taxonomy" id="559315"/>
    <lineage>
        <taxon>Bacteria</taxon>
        <taxon>Pseudomonadati</taxon>
        <taxon>Pseudomonadota</taxon>
        <taxon>Alphaproteobacteria</taxon>
        <taxon>Hyphomicrobiales</taxon>
        <taxon>Phyllobacteriaceae</taxon>
        <taxon>Mesorhizobium</taxon>
    </lineage>
</organism>
<keyword evidence="4" id="KW-0479">Metal-binding</keyword>
<comment type="caution">
    <text evidence="11">The sequence shown here is derived from an EMBL/GenBank/DDBJ whole genome shotgun (WGS) entry which is preliminary data.</text>
</comment>
<dbReference type="CDD" id="cd00207">
    <property type="entry name" value="fer2"/>
    <property type="match status" value="1"/>
</dbReference>
<proteinExistence type="predicted"/>
<dbReference type="Proteomes" id="UP001549204">
    <property type="component" value="Unassembled WGS sequence"/>
</dbReference>
<dbReference type="SUPFAM" id="SSF63380">
    <property type="entry name" value="Riboflavin synthase domain-like"/>
    <property type="match status" value="1"/>
</dbReference>
<gene>
    <name evidence="11" type="ORF">ABID19_003197</name>
</gene>
<evidence type="ECO:0000256" key="8">
    <source>
        <dbReference type="ARBA" id="ARBA00023014"/>
    </source>
</evidence>
<dbReference type="InterPro" id="IPR036010">
    <property type="entry name" value="2Fe-2S_ferredoxin-like_sf"/>
</dbReference>
<evidence type="ECO:0000313" key="11">
    <source>
        <dbReference type="EMBL" id="MET3580159.1"/>
    </source>
</evidence>
<sequence>MNIEKRLFIENATLLFIASRNREGAMDVSPRGGQPCVLRVTEQGTLLLPDYSGNRRLDTIGNLLSNPRVALIVLNRGSNRYLRVTASVEVSFLAEDLACFPADENPPISVLILTPETVEFVDTAAFARADFWLDPDRRKPPLDLGAVVSADKRAQAAAGFGPVLKNAEEERLLANAGVRNVYGTPSEGVQKKVCDITGPGGLDFIDKANFIVVAHEGENGEIAIGLTAEAPLSVIPFDNRHAYRLRLPPEVTTGDEGECALLTVTPGRNELLRINGRFEEETRAVKIVPREVFFHCSAAFSRSRVWQRDRRSYWSGKRRFICVERRRESHDVASFVLRPRDNAPIGPVEPGQYVAVSLPDGTGAMRQRSYSVSRRPDGQSLRITVRRIGAGGISDLLHEKVEPGTDLLVGIPAGRFVLSSPPGRPIVLVSAGVGITPLLPMLEHLAREDDGREVWFIHAARDGAHHLFAEEAQSIVRRANNDRIHLVSCYSRPQEGDECDLVGRIDAAALVGLVPVRDVDFYICGPQAFMTSLSDGLVALGAAPDSIRFEAFAAAEGGLLDLSGTQTLSDSKVTFAKSGKTAIWTPREGSLLDLALQNGVDIPYSCRVGDCQSCVQRIVSGIADYPAGEVPLLAYDQVLLCQAVPHGDVVLEC</sequence>
<dbReference type="InterPro" id="IPR001433">
    <property type="entry name" value="OxRdtase_FAD/NAD-bd"/>
</dbReference>
<dbReference type="Pfam" id="PF01243">
    <property type="entry name" value="PNPOx_N"/>
    <property type="match status" value="1"/>
</dbReference>
<dbReference type="Pfam" id="PF00111">
    <property type="entry name" value="Fer2"/>
    <property type="match status" value="1"/>
</dbReference>
<accession>A0ABV2GPE7</accession>
<dbReference type="InterPro" id="IPR050415">
    <property type="entry name" value="MRET"/>
</dbReference>
<dbReference type="InterPro" id="IPR011576">
    <property type="entry name" value="Pyridox_Oxase_N"/>
</dbReference>
<dbReference type="PROSITE" id="PS51384">
    <property type="entry name" value="FAD_FR"/>
    <property type="match status" value="1"/>
</dbReference>
<dbReference type="EMBL" id="JBEPMC010000005">
    <property type="protein sequence ID" value="MET3580159.1"/>
    <property type="molecule type" value="Genomic_DNA"/>
</dbReference>
<keyword evidence="3" id="KW-0001">2Fe-2S</keyword>
<protein>
    <submittedName>
        <fullName evidence="11">Ferredoxin-NADP reductase/predicted pyridoxine 5'-phosphate oxidase superfamily flavin-nucleotide-binding protein</fullName>
    </submittedName>
</protein>
<dbReference type="Gene3D" id="2.40.30.10">
    <property type="entry name" value="Translation factors"/>
    <property type="match status" value="1"/>
</dbReference>
<evidence type="ECO:0000256" key="4">
    <source>
        <dbReference type="ARBA" id="ARBA00022723"/>
    </source>
</evidence>
<evidence type="ECO:0000313" key="12">
    <source>
        <dbReference type="Proteomes" id="UP001549204"/>
    </source>
</evidence>
<evidence type="ECO:0000256" key="3">
    <source>
        <dbReference type="ARBA" id="ARBA00022714"/>
    </source>
</evidence>
<dbReference type="Gene3D" id="3.40.50.80">
    <property type="entry name" value="Nucleotide-binding domain of ferredoxin-NADP reductase (FNR) module"/>
    <property type="match status" value="1"/>
</dbReference>
<evidence type="ECO:0000259" key="9">
    <source>
        <dbReference type="PROSITE" id="PS51085"/>
    </source>
</evidence>
<dbReference type="PANTHER" id="PTHR47354">
    <property type="entry name" value="NADH OXIDOREDUCTASE HCR"/>
    <property type="match status" value="1"/>
</dbReference>
<dbReference type="PRINTS" id="PR00410">
    <property type="entry name" value="PHEHYDRXLASE"/>
</dbReference>
<evidence type="ECO:0000256" key="5">
    <source>
        <dbReference type="ARBA" id="ARBA00022827"/>
    </source>
</evidence>
<evidence type="ECO:0000256" key="1">
    <source>
        <dbReference type="ARBA" id="ARBA00001974"/>
    </source>
</evidence>
<evidence type="ECO:0000256" key="6">
    <source>
        <dbReference type="ARBA" id="ARBA00023002"/>
    </source>
</evidence>
<keyword evidence="5" id="KW-0274">FAD</keyword>
<dbReference type="InterPro" id="IPR001041">
    <property type="entry name" value="2Fe-2S_ferredoxin-type"/>
</dbReference>
<dbReference type="SUPFAM" id="SSF52343">
    <property type="entry name" value="Ferredoxin reductase-like, C-terminal NADP-linked domain"/>
    <property type="match status" value="1"/>
</dbReference>
<keyword evidence="7" id="KW-0408">Iron</keyword>
<dbReference type="Pfam" id="PF00175">
    <property type="entry name" value="NAD_binding_1"/>
    <property type="match status" value="1"/>
</dbReference>
<dbReference type="PROSITE" id="PS51085">
    <property type="entry name" value="2FE2S_FER_2"/>
    <property type="match status" value="1"/>
</dbReference>
<feature type="domain" description="2Fe-2S ferredoxin-type" evidence="9">
    <location>
        <begin position="571"/>
        <end position="653"/>
    </location>
</feature>
<dbReference type="InterPro" id="IPR017938">
    <property type="entry name" value="Riboflavin_synthase-like_b-brl"/>
</dbReference>
<dbReference type="SUPFAM" id="SSF50475">
    <property type="entry name" value="FMN-binding split barrel"/>
    <property type="match status" value="1"/>
</dbReference>
<dbReference type="Pfam" id="PF00970">
    <property type="entry name" value="FAD_binding_6"/>
    <property type="match status" value="1"/>
</dbReference>
<feature type="domain" description="FAD-binding FR-type" evidence="10">
    <location>
        <begin position="315"/>
        <end position="419"/>
    </location>
</feature>
<dbReference type="Gene3D" id="3.10.20.30">
    <property type="match status" value="1"/>
</dbReference>
<dbReference type="InterPro" id="IPR039261">
    <property type="entry name" value="FNR_nucleotide-bd"/>
</dbReference>
<keyword evidence="2" id="KW-0285">Flavoprotein</keyword>
<dbReference type="InterPro" id="IPR017927">
    <property type="entry name" value="FAD-bd_FR_type"/>
</dbReference>
<comment type="cofactor">
    <cofactor evidence="1">
        <name>FAD</name>
        <dbReference type="ChEBI" id="CHEBI:57692"/>
    </cofactor>
</comment>
<evidence type="ECO:0000256" key="7">
    <source>
        <dbReference type="ARBA" id="ARBA00023004"/>
    </source>
</evidence>
<name>A0ABV2GPE7_9HYPH</name>
<dbReference type="Gene3D" id="2.30.110.10">
    <property type="entry name" value="Electron Transport, Fmn-binding Protein, Chain A"/>
    <property type="match status" value="1"/>
</dbReference>
<keyword evidence="12" id="KW-1185">Reference proteome</keyword>
<dbReference type="InterPro" id="IPR012675">
    <property type="entry name" value="Beta-grasp_dom_sf"/>
</dbReference>
<dbReference type="InterPro" id="IPR008333">
    <property type="entry name" value="Cbr1-like_FAD-bd_dom"/>
</dbReference>